<protein>
    <recommendedName>
        <fullName evidence="3">CHAT domain-containing protein</fullName>
    </recommendedName>
</protein>
<dbReference type="Pfam" id="PF12770">
    <property type="entry name" value="CHAT"/>
    <property type="match status" value="1"/>
</dbReference>
<keyword evidence="5" id="KW-1185">Reference proteome</keyword>
<dbReference type="EMBL" id="CALNXJ010000002">
    <property type="protein sequence ID" value="CAH3034462.1"/>
    <property type="molecule type" value="Genomic_DNA"/>
</dbReference>
<reference evidence="4 5" key="1">
    <citation type="submission" date="2022-05" db="EMBL/GenBank/DDBJ databases">
        <authorList>
            <consortium name="Genoscope - CEA"/>
            <person name="William W."/>
        </authorList>
    </citation>
    <scope>NUCLEOTIDE SEQUENCE [LARGE SCALE GENOMIC DNA]</scope>
</reference>
<feature type="repeat" description="TPR" evidence="1">
    <location>
        <begin position="748"/>
        <end position="781"/>
    </location>
</feature>
<feature type="repeat" description="TPR" evidence="1">
    <location>
        <begin position="708"/>
        <end position="741"/>
    </location>
</feature>
<dbReference type="Proteomes" id="UP001159428">
    <property type="component" value="Unassembled WGS sequence"/>
</dbReference>
<dbReference type="InterPro" id="IPR019734">
    <property type="entry name" value="TPR_rpt"/>
</dbReference>
<keyword evidence="2" id="KW-1133">Transmembrane helix</keyword>
<evidence type="ECO:0000256" key="2">
    <source>
        <dbReference type="SAM" id="Phobius"/>
    </source>
</evidence>
<feature type="repeat" description="TPR" evidence="1">
    <location>
        <begin position="514"/>
        <end position="547"/>
    </location>
</feature>
<name>A0AAU9VN42_9CNID</name>
<feature type="domain" description="CHAT" evidence="3">
    <location>
        <begin position="1005"/>
        <end position="1277"/>
    </location>
</feature>
<keyword evidence="2" id="KW-0812">Transmembrane</keyword>
<feature type="repeat" description="TPR" evidence="1">
    <location>
        <begin position="434"/>
        <end position="467"/>
    </location>
</feature>
<feature type="repeat" description="TPR" evidence="1">
    <location>
        <begin position="154"/>
        <end position="187"/>
    </location>
</feature>
<dbReference type="Pfam" id="PF13424">
    <property type="entry name" value="TPR_12"/>
    <property type="match status" value="8"/>
</dbReference>
<proteinExistence type="predicted"/>
<feature type="repeat" description="TPR" evidence="1">
    <location>
        <begin position="394"/>
        <end position="427"/>
    </location>
</feature>
<feature type="repeat" description="TPR" evidence="1">
    <location>
        <begin position="474"/>
        <end position="507"/>
    </location>
</feature>
<dbReference type="PANTHER" id="PTHR10098:SF108">
    <property type="entry name" value="TETRATRICOPEPTIDE REPEAT PROTEIN 28"/>
    <property type="match status" value="1"/>
</dbReference>
<dbReference type="PROSITE" id="PS50005">
    <property type="entry name" value="TPR"/>
    <property type="match status" value="16"/>
</dbReference>
<feature type="repeat" description="TPR" evidence="1">
    <location>
        <begin position="594"/>
        <end position="627"/>
    </location>
</feature>
<dbReference type="InterPro" id="IPR011990">
    <property type="entry name" value="TPR-like_helical_dom_sf"/>
</dbReference>
<organism evidence="4 5">
    <name type="scientific">Pocillopora meandrina</name>
    <dbReference type="NCBI Taxonomy" id="46732"/>
    <lineage>
        <taxon>Eukaryota</taxon>
        <taxon>Metazoa</taxon>
        <taxon>Cnidaria</taxon>
        <taxon>Anthozoa</taxon>
        <taxon>Hexacorallia</taxon>
        <taxon>Scleractinia</taxon>
        <taxon>Astrocoeniina</taxon>
        <taxon>Pocilloporidae</taxon>
        <taxon>Pocillopora</taxon>
    </lineage>
</organism>
<gene>
    <name evidence="4" type="ORF">PMEA_00010736</name>
</gene>
<feature type="repeat" description="TPR" evidence="1">
    <location>
        <begin position="628"/>
        <end position="661"/>
    </location>
</feature>
<feature type="non-terminal residue" evidence="4">
    <location>
        <position position="1"/>
    </location>
</feature>
<feature type="repeat" description="TPR" evidence="1">
    <location>
        <begin position="554"/>
        <end position="587"/>
    </location>
</feature>
<sequence>CLIYIFFQTYSDQGDMKNTKEEFTTLVIKIGVTVAIFLLNTGLALKAIELCQESLILLNNGDLSADSPVAKSFDERIRTTVKRARLTLCNSPGKEIYELAINVMKMTRNRQKEATSYANMGVLFRSLGKYDKAQEYLEKALAIQIEIGDRYGETAVYGSLGIVFQSLGKYDKARQYLEKALAIKIEIGDRDGEAASYTNLGPLFISLGKYDKAQEYLEKALVIQIEIGDRDGEATSYGNLGTLFISLGKYDKAQEYLEKALAIQIEIGDRHGEATVYVCLGIVFQSLGKYDKARQYLEKALAIKIEIGDRHGEAASYTNLGPLFISLGKYDKAQEYLEKALVIQIEIGDRHGEATSYGILGTQFISLNKYDGARQYLEKALAIQIEIGDRNGEAISYHSLGKVFQSLDKYDKARENLEKALAIKIEIGDRHGEAASYTNLGPLFISLGKYDKAHEYLEKALAIQIEIGDRHREAASYRNLGLLFISLGKYDKAREYLEKALVIQIEIGDRDGEATSYGNLGTLFISLGKYDKAQEYLEKALAIKIEIDDRHGETTSYHSLGTVLQSLGKYDKAQEYLEKALAIKIEIGDRNGEATSYVNLGTLFKSLGKYDKAQEYLEKALNKDKQKISDFVNLGTLFKSLGKYDKAQEYLEKALSIYRRIGDRKGEANTLVNLVHLFLSLGKYLKADDFLERANAICREIGYRQGQAENFICLGIISHKRGEYDNALGYFKKALQIHMDIGMKEGVVASCANLGLCFQSLGKYDIAEEYFKKAILLSRDIGHFLYEFQCLLGLTVLKVSQFDLEAALSSLFQTIEMFDTLRGSLKDNDEFKTSLLETYGTFPYKLLSCLLSSTAKPQDALYVEELRRARGLADLMAARFSVVEQISGDPKSWYGIQNIVAKETDCACLYISVGEKHMRFWILKATGAILFSKEEWSLEKNVVTGLVPHLDEFFRKSFRGLGILPEQNCEDRSLDDTKSMSLDHENQPLLRDCDEKVIKKYLHLCQKIIIAPVAALQNESEIIIVPDSCMYQVPFAALTDNGGNFVSDTFRLRIVPSLTTLKHIQDSPPYYHSQTGALIVGDPQVGEVIYKGRRKNITRLPCARKEAEMIGRLLGVAPLIGDRATKQAVIQAIDSVSLIHLAAHGDAERGEIVLSPECSADYVPREEAYLLTMADISRIKLRAKLVVLSCCHSARGQIKAEGVIGIARAFLGSGARSVLAARWALDDTATEKFMTCFYEHLFRGESASESLHEARKWMRNNGFVEVSKWASFMLIGDNVTFDLANWPVSTTTK</sequence>
<keyword evidence="2" id="KW-0472">Membrane</keyword>
<dbReference type="SUPFAM" id="SSF48452">
    <property type="entry name" value="TPR-like"/>
    <property type="match status" value="5"/>
</dbReference>
<feature type="transmembrane region" description="Helical" evidence="2">
    <location>
        <begin position="26"/>
        <end position="45"/>
    </location>
</feature>
<evidence type="ECO:0000313" key="4">
    <source>
        <dbReference type="EMBL" id="CAH3034462.1"/>
    </source>
</evidence>
<feature type="repeat" description="TPR" evidence="1">
    <location>
        <begin position="194"/>
        <end position="227"/>
    </location>
</feature>
<feature type="repeat" description="TPR" evidence="1">
    <location>
        <begin position="314"/>
        <end position="347"/>
    </location>
</feature>
<dbReference type="PANTHER" id="PTHR10098">
    <property type="entry name" value="RAPSYN-RELATED"/>
    <property type="match status" value="1"/>
</dbReference>
<feature type="repeat" description="TPR" evidence="1">
    <location>
        <begin position="234"/>
        <end position="267"/>
    </location>
</feature>
<dbReference type="SMART" id="SM00028">
    <property type="entry name" value="TPR"/>
    <property type="match status" value="17"/>
</dbReference>
<dbReference type="Gene3D" id="1.25.40.10">
    <property type="entry name" value="Tetratricopeptide repeat domain"/>
    <property type="match status" value="5"/>
</dbReference>
<keyword evidence="1" id="KW-0802">TPR repeat</keyword>
<accession>A0AAU9VN42</accession>
<evidence type="ECO:0000259" key="3">
    <source>
        <dbReference type="Pfam" id="PF12770"/>
    </source>
</evidence>
<feature type="repeat" description="TPR" evidence="1">
    <location>
        <begin position="354"/>
        <end position="387"/>
    </location>
</feature>
<dbReference type="InterPro" id="IPR024983">
    <property type="entry name" value="CHAT_dom"/>
</dbReference>
<feature type="repeat" description="TPR" evidence="1">
    <location>
        <begin position="274"/>
        <end position="307"/>
    </location>
</feature>
<dbReference type="PROSITE" id="PS50293">
    <property type="entry name" value="TPR_REGION"/>
    <property type="match status" value="10"/>
</dbReference>
<comment type="caution">
    <text evidence="4">The sequence shown here is derived from an EMBL/GenBank/DDBJ whole genome shotgun (WGS) entry which is preliminary data.</text>
</comment>
<evidence type="ECO:0000256" key="1">
    <source>
        <dbReference type="PROSITE-ProRule" id="PRU00339"/>
    </source>
</evidence>
<evidence type="ECO:0000313" key="5">
    <source>
        <dbReference type="Proteomes" id="UP001159428"/>
    </source>
</evidence>
<feature type="repeat" description="TPR" evidence="1">
    <location>
        <begin position="114"/>
        <end position="147"/>
    </location>
</feature>